<dbReference type="Proteomes" id="UP001151760">
    <property type="component" value="Unassembled WGS sequence"/>
</dbReference>
<sequence>MKRSLQDQANDPALWEVLKRKFEKSSTSNTSCRDDDFHSQHHDDHQEDDAPPKGEKRVKKYKTSKISKFTRGSSSKQSAKDSTTYVSKQQHQQQEWDAWEEEIVIDKDEVIPEDETPELIIEFHNVDKCVPTIFDRTRMEATLNDMLNNQF</sequence>
<evidence type="ECO:0000256" key="1">
    <source>
        <dbReference type="SAM" id="MobiDB-lite"/>
    </source>
</evidence>
<evidence type="ECO:0000313" key="3">
    <source>
        <dbReference type="Proteomes" id="UP001151760"/>
    </source>
</evidence>
<feature type="compositionally biased region" description="Polar residues" evidence="1">
    <location>
        <begin position="66"/>
        <end position="95"/>
    </location>
</feature>
<accession>A0ABQ4ZL83</accession>
<evidence type="ECO:0000313" key="2">
    <source>
        <dbReference type="EMBL" id="GJS89643.1"/>
    </source>
</evidence>
<keyword evidence="3" id="KW-1185">Reference proteome</keyword>
<gene>
    <name evidence="2" type="ORF">Tco_0772279</name>
</gene>
<protein>
    <submittedName>
        <fullName evidence="2">Uncharacterized protein</fullName>
    </submittedName>
</protein>
<dbReference type="EMBL" id="BQNB010011365">
    <property type="protein sequence ID" value="GJS89643.1"/>
    <property type="molecule type" value="Genomic_DNA"/>
</dbReference>
<proteinExistence type="predicted"/>
<reference evidence="2" key="1">
    <citation type="journal article" date="2022" name="Int. J. Mol. Sci.">
        <title>Draft Genome of Tanacetum Coccineum: Genomic Comparison of Closely Related Tanacetum-Family Plants.</title>
        <authorList>
            <person name="Yamashiro T."/>
            <person name="Shiraishi A."/>
            <person name="Nakayama K."/>
            <person name="Satake H."/>
        </authorList>
    </citation>
    <scope>NUCLEOTIDE SEQUENCE</scope>
</reference>
<comment type="caution">
    <text evidence="2">The sequence shown here is derived from an EMBL/GenBank/DDBJ whole genome shotgun (WGS) entry which is preliminary data.</text>
</comment>
<reference evidence="2" key="2">
    <citation type="submission" date="2022-01" db="EMBL/GenBank/DDBJ databases">
        <authorList>
            <person name="Yamashiro T."/>
            <person name="Shiraishi A."/>
            <person name="Satake H."/>
            <person name="Nakayama K."/>
        </authorList>
    </citation>
    <scope>NUCLEOTIDE SEQUENCE</scope>
</reference>
<feature type="region of interest" description="Disordered" evidence="1">
    <location>
        <begin position="22"/>
        <end position="97"/>
    </location>
</feature>
<name>A0ABQ4ZL83_9ASTR</name>
<feature type="compositionally biased region" description="Basic residues" evidence="1">
    <location>
        <begin position="56"/>
        <end position="65"/>
    </location>
</feature>
<feature type="compositionally biased region" description="Basic and acidic residues" evidence="1">
    <location>
        <begin position="32"/>
        <end position="55"/>
    </location>
</feature>
<organism evidence="2 3">
    <name type="scientific">Tanacetum coccineum</name>
    <dbReference type="NCBI Taxonomy" id="301880"/>
    <lineage>
        <taxon>Eukaryota</taxon>
        <taxon>Viridiplantae</taxon>
        <taxon>Streptophyta</taxon>
        <taxon>Embryophyta</taxon>
        <taxon>Tracheophyta</taxon>
        <taxon>Spermatophyta</taxon>
        <taxon>Magnoliopsida</taxon>
        <taxon>eudicotyledons</taxon>
        <taxon>Gunneridae</taxon>
        <taxon>Pentapetalae</taxon>
        <taxon>asterids</taxon>
        <taxon>campanulids</taxon>
        <taxon>Asterales</taxon>
        <taxon>Asteraceae</taxon>
        <taxon>Asteroideae</taxon>
        <taxon>Anthemideae</taxon>
        <taxon>Anthemidinae</taxon>
        <taxon>Tanacetum</taxon>
    </lineage>
</organism>